<keyword evidence="3" id="KW-0645">Protease</keyword>
<dbReference type="PANTHER" id="PTHR32481">
    <property type="entry name" value="AMINOPEPTIDASE"/>
    <property type="match status" value="1"/>
</dbReference>
<name>A0A0S7YDZ5_UNCT6</name>
<feature type="active site" description="Proton acceptor" evidence="7">
    <location>
        <position position="193"/>
    </location>
</feature>
<dbReference type="Proteomes" id="UP000051012">
    <property type="component" value="Unassembled WGS sequence"/>
</dbReference>
<protein>
    <recommendedName>
        <fullName evidence="11">Aminopeptidase</fullName>
    </recommendedName>
</protein>
<dbReference type="Pfam" id="PF05343">
    <property type="entry name" value="Peptidase_M42"/>
    <property type="match status" value="1"/>
</dbReference>
<feature type="binding site" evidence="8">
    <location>
        <position position="216"/>
    </location>
    <ligand>
        <name>Zn(2+)</name>
        <dbReference type="ChEBI" id="CHEBI:29105"/>
        <label>1</label>
    </ligand>
</feature>
<feature type="binding site" evidence="8">
    <location>
        <position position="58"/>
    </location>
    <ligand>
        <name>Zn(2+)</name>
        <dbReference type="ChEBI" id="CHEBI:29105"/>
        <label>1</label>
    </ligand>
</feature>
<evidence type="ECO:0000313" key="9">
    <source>
        <dbReference type="EMBL" id="KPJ72687.1"/>
    </source>
</evidence>
<dbReference type="GO" id="GO:0006508">
    <property type="term" value="P:proteolysis"/>
    <property type="evidence" value="ECO:0007669"/>
    <property type="project" value="UniProtKB-KW"/>
</dbReference>
<dbReference type="InterPro" id="IPR051464">
    <property type="entry name" value="Peptidase_M42_aminopept"/>
</dbReference>
<evidence type="ECO:0000256" key="1">
    <source>
        <dbReference type="ARBA" id="ARBA00006272"/>
    </source>
</evidence>
<evidence type="ECO:0000256" key="2">
    <source>
        <dbReference type="ARBA" id="ARBA00022438"/>
    </source>
</evidence>
<keyword evidence="5" id="KW-0378">Hydrolase</keyword>
<evidence type="ECO:0000256" key="8">
    <source>
        <dbReference type="PIRSR" id="PIRSR001123-2"/>
    </source>
</evidence>
<dbReference type="GO" id="GO:0046872">
    <property type="term" value="F:metal ion binding"/>
    <property type="evidence" value="ECO:0007669"/>
    <property type="project" value="UniProtKB-UniRule"/>
</dbReference>
<organism evidence="9 10">
    <name type="scientific">candidate division TA06 bacterium DG_78</name>
    <dbReference type="NCBI Taxonomy" id="1703772"/>
    <lineage>
        <taxon>Bacteria</taxon>
        <taxon>Bacteria division TA06</taxon>
    </lineage>
</organism>
<sequence length="337" mass="36954">MLKELSEIIGVSGGEEEVREFIKSKIKRSVSEIFEDSYGNLIVKKWKKNLPKIMLAAHMDEVGIVITGIEKDGLLRFKTIGIPSRVLLAKRVVVGKKKICGIIGHKPVHLTKDEDKEKLPEIKDLFIDIGAKTNKIARTLITIGDSGTFDTAFSERDGIIFGKALDNRIGCYILIQLIKTTDLPIYYAFTVQEEAGLRGARIAGYRVSPHIALAVDTTASAEWPLEKDLSQSPQIGKGPVITIADRSVICDTKLVSLLVDTAQENNIKHQFKQPMVGGTDAGPMHLAREGTRSAVVSISARYIHSPLSIASQTDIEEGIKLLACSIQKILGNGDIWN</sequence>
<evidence type="ECO:0008006" key="11">
    <source>
        <dbReference type="Google" id="ProtNLM"/>
    </source>
</evidence>
<comment type="cofactor">
    <cofactor evidence="8">
        <name>a divalent metal cation</name>
        <dbReference type="ChEBI" id="CHEBI:60240"/>
    </cofactor>
    <text evidence="8">Binds 2 divalent metal cations per subunit.</text>
</comment>
<dbReference type="InterPro" id="IPR008007">
    <property type="entry name" value="Peptidase_M42"/>
</dbReference>
<dbReference type="SUPFAM" id="SSF53187">
    <property type="entry name" value="Zn-dependent exopeptidases"/>
    <property type="match status" value="1"/>
</dbReference>
<dbReference type="PIRSF" id="PIRSF001123">
    <property type="entry name" value="PepA_GA"/>
    <property type="match status" value="1"/>
</dbReference>
<dbReference type="AlphaFoldDB" id="A0A0S7YDZ5"/>
<evidence type="ECO:0000313" key="10">
    <source>
        <dbReference type="Proteomes" id="UP000051012"/>
    </source>
</evidence>
<keyword evidence="4 8" id="KW-0479">Metal-binding</keyword>
<dbReference type="InterPro" id="IPR023367">
    <property type="entry name" value="Peptidase_M42_dom2"/>
</dbReference>
<dbReference type="SUPFAM" id="SSF101821">
    <property type="entry name" value="Aminopeptidase/glucanase lid domain"/>
    <property type="match status" value="1"/>
</dbReference>
<dbReference type="Gene3D" id="2.40.30.40">
    <property type="entry name" value="Peptidase M42, domain 2"/>
    <property type="match status" value="1"/>
</dbReference>
<comment type="caution">
    <text evidence="9">The sequence shown here is derived from an EMBL/GenBank/DDBJ whole genome shotgun (WGS) entry which is preliminary data.</text>
</comment>
<reference evidence="9 10" key="1">
    <citation type="journal article" date="2015" name="Microbiome">
        <title>Genomic resolution of linkages in carbon, nitrogen, and sulfur cycling among widespread estuary sediment bacteria.</title>
        <authorList>
            <person name="Baker B.J."/>
            <person name="Lazar C.S."/>
            <person name="Teske A.P."/>
            <person name="Dick G.J."/>
        </authorList>
    </citation>
    <scope>NUCLEOTIDE SEQUENCE [LARGE SCALE GENOMIC DNA]</scope>
    <source>
        <strain evidence="9">DG_78</strain>
    </source>
</reference>
<evidence type="ECO:0000256" key="5">
    <source>
        <dbReference type="ARBA" id="ARBA00022801"/>
    </source>
</evidence>
<dbReference type="PANTHER" id="PTHR32481:SF0">
    <property type="entry name" value="AMINOPEPTIDASE YPDE-RELATED"/>
    <property type="match status" value="1"/>
</dbReference>
<dbReference type="GO" id="GO:0004177">
    <property type="term" value="F:aminopeptidase activity"/>
    <property type="evidence" value="ECO:0007669"/>
    <property type="project" value="UniProtKB-UniRule"/>
</dbReference>
<evidence type="ECO:0000256" key="3">
    <source>
        <dbReference type="ARBA" id="ARBA00022670"/>
    </source>
</evidence>
<comment type="similarity">
    <text evidence="1 6">Belongs to the peptidase M42 family.</text>
</comment>
<keyword evidence="2" id="KW-0031">Aminopeptidase</keyword>
<evidence type="ECO:0000256" key="6">
    <source>
        <dbReference type="PIRNR" id="PIRNR001123"/>
    </source>
</evidence>
<gene>
    <name evidence="9" type="ORF">AMJ52_05530</name>
</gene>
<dbReference type="Gene3D" id="3.40.630.10">
    <property type="entry name" value="Zn peptidases"/>
    <property type="match status" value="1"/>
</dbReference>
<dbReference type="EMBL" id="LJNI01000061">
    <property type="protein sequence ID" value="KPJ72687.1"/>
    <property type="molecule type" value="Genomic_DNA"/>
</dbReference>
<feature type="binding site" evidence="8">
    <location>
        <position position="304"/>
    </location>
    <ligand>
        <name>Zn(2+)</name>
        <dbReference type="ChEBI" id="CHEBI:29105"/>
        <label>2</label>
    </ligand>
</feature>
<proteinExistence type="inferred from homology"/>
<feature type="binding site" evidence="8">
    <location>
        <position position="194"/>
    </location>
    <ligand>
        <name>Zn(2+)</name>
        <dbReference type="ChEBI" id="CHEBI:29105"/>
        <label>2</label>
    </ligand>
</feature>
<evidence type="ECO:0000256" key="7">
    <source>
        <dbReference type="PIRSR" id="PIRSR001123-1"/>
    </source>
</evidence>
<feature type="binding site" evidence="8">
    <location>
        <position position="166"/>
    </location>
    <ligand>
        <name>Zn(2+)</name>
        <dbReference type="ChEBI" id="CHEBI:29105"/>
        <label>1</label>
    </ligand>
</feature>
<evidence type="ECO:0000256" key="4">
    <source>
        <dbReference type="ARBA" id="ARBA00022723"/>
    </source>
</evidence>
<accession>A0A0S7YDZ5</accession>
<feature type="binding site" evidence="8">
    <location>
        <position position="166"/>
    </location>
    <ligand>
        <name>Zn(2+)</name>
        <dbReference type="ChEBI" id="CHEBI:29105"/>
        <label>2</label>
    </ligand>
</feature>